<keyword evidence="3" id="KW-1185">Reference proteome</keyword>
<reference evidence="2 3" key="1">
    <citation type="submission" date="2022-11" db="EMBL/GenBank/DDBJ databases">
        <title>Viruses from the air-sea interface of a natural surface slick.</title>
        <authorList>
            <person name="Rahlff J."/>
            <person name="Holmfeldt K."/>
        </authorList>
    </citation>
    <scope>NUCLEOTIDE SEQUENCE [LARGE SCALE GENOMIC DNA]</scope>
    <source>
        <strain evidence="2 3">SMS4</strain>
    </source>
</reference>
<dbReference type="SUPFAM" id="SSF54427">
    <property type="entry name" value="NTF2-like"/>
    <property type="match status" value="1"/>
</dbReference>
<gene>
    <name evidence="2" type="ORF">ORJ04_10370</name>
</gene>
<comment type="caution">
    <text evidence="2">The sequence shown here is derived from an EMBL/GenBank/DDBJ whole genome shotgun (WGS) entry which is preliminary data.</text>
</comment>
<dbReference type="SUPFAM" id="SSF103642">
    <property type="entry name" value="Sec-C motif"/>
    <property type="match status" value="1"/>
</dbReference>
<dbReference type="InterPro" id="IPR032710">
    <property type="entry name" value="NTF2-like_dom_sf"/>
</dbReference>
<dbReference type="Gene3D" id="3.10.450.50">
    <property type="match status" value="1"/>
</dbReference>
<dbReference type="PANTHER" id="PTHR33747:SF1">
    <property type="entry name" value="ADENYLATE CYCLASE-ASSOCIATED CAP C-TERMINAL DOMAIN-CONTAINING PROTEIN"/>
    <property type="match status" value="1"/>
</dbReference>
<dbReference type="InterPro" id="IPR004027">
    <property type="entry name" value="SEC_C_motif"/>
</dbReference>
<protein>
    <submittedName>
        <fullName evidence="2">YchJ family metal-binding protein</fullName>
    </submittedName>
</protein>
<dbReference type="Proteomes" id="UP001231109">
    <property type="component" value="Unassembled WGS sequence"/>
</dbReference>
<dbReference type="Pfam" id="PF17775">
    <property type="entry name" value="YchJ_M-like"/>
    <property type="match status" value="1"/>
</dbReference>
<feature type="domain" description="YchJ-like middle NTF2-like" evidence="1">
    <location>
        <begin position="1"/>
        <end position="91"/>
    </location>
</feature>
<dbReference type="EMBL" id="JAPJDZ010000022">
    <property type="protein sequence ID" value="MDP5136353.1"/>
    <property type="molecule type" value="Genomic_DNA"/>
</dbReference>
<dbReference type="InterPro" id="IPR048469">
    <property type="entry name" value="YchJ-like_M"/>
</dbReference>
<evidence type="ECO:0000313" key="3">
    <source>
        <dbReference type="Proteomes" id="UP001231109"/>
    </source>
</evidence>
<dbReference type="PANTHER" id="PTHR33747">
    <property type="entry name" value="UPF0225 PROTEIN SCO1677"/>
    <property type="match status" value="1"/>
</dbReference>
<dbReference type="Pfam" id="PF02810">
    <property type="entry name" value="SEC-C"/>
    <property type="match status" value="1"/>
</dbReference>
<name>A0ABT9HZH7_9GAMM</name>
<evidence type="ECO:0000313" key="2">
    <source>
        <dbReference type="EMBL" id="MDP5136353.1"/>
    </source>
</evidence>
<accession>A0ABT9HZH7</accession>
<organism evidence="2 3">
    <name type="scientific">Rheinheimera baltica</name>
    <dbReference type="NCBI Taxonomy" id="67576"/>
    <lineage>
        <taxon>Bacteria</taxon>
        <taxon>Pseudomonadati</taxon>
        <taxon>Pseudomonadota</taxon>
        <taxon>Gammaproteobacteria</taxon>
        <taxon>Chromatiales</taxon>
        <taxon>Chromatiaceae</taxon>
        <taxon>Rheinheimera</taxon>
    </lineage>
</organism>
<evidence type="ECO:0000259" key="1">
    <source>
        <dbReference type="Pfam" id="PF17775"/>
    </source>
</evidence>
<sequence>MRSRYSAYCHKDINYVYQTYHSSVLPNNTIQEIEAFANSVHFVRLDVISTEQSVDEGYVTFELIYIQDNFLCGFMERSRFVFDKGWYYVDGVLKDSTPNKISRNDLCPCNSGKKFKQCIIHVPSGSGIS</sequence>
<proteinExistence type="predicted"/>